<dbReference type="RefSeq" id="WP_264308402.1">
    <property type="nucleotide sequence ID" value="NZ_CP109635.1"/>
</dbReference>
<name>A0AA46YR56_9LACT</name>
<sequence>MTETRVINGRVVEVRHTAVGVKYINRPLTTMESKYEAWKAEQRKEKMLRESITTWGYQKAPSSN</sequence>
<proteinExistence type="predicted"/>
<reference evidence="1" key="1">
    <citation type="submission" date="2022-10" db="EMBL/GenBank/DDBJ databases">
        <title>Genome assembly of Lactococcus garvieae isolates from cricket gut.</title>
        <authorList>
            <person name="Luecke A.R."/>
            <person name="Brown A.M.V."/>
            <person name="Wakeman C.A."/>
        </authorList>
    </citation>
    <scope>NUCLEOTIDE SEQUENCE</scope>
    <source>
        <strain evidence="1">Alexii-11_2</strain>
    </source>
</reference>
<dbReference type="EMBL" id="CP109635">
    <property type="protein sequence ID" value="UYT10695.1"/>
    <property type="molecule type" value="Genomic_DNA"/>
</dbReference>
<evidence type="ECO:0000313" key="2">
    <source>
        <dbReference type="Proteomes" id="UP001164042"/>
    </source>
</evidence>
<organism evidence="1 2">
    <name type="scientific">Lactococcus garvieae</name>
    <dbReference type="NCBI Taxonomy" id="1363"/>
    <lineage>
        <taxon>Bacteria</taxon>
        <taxon>Bacillati</taxon>
        <taxon>Bacillota</taxon>
        <taxon>Bacilli</taxon>
        <taxon>Lactobacillales</taxon>
        <taxon>Streptococcaceae</taxon>
        <taxon>Lactococcus</taxon>
    </lineage>
</organism>
<dbReference type="AlphaFoldDB" id="A0AA46YR56"/>
<evidence type="ECO:0000313" key="1">
    <source>
        <dbReference type="EMBL" id="UYT10695.1"/>
    </source>
</evidence>
<protein>
    <submittedName>
        <fullName evidence="1">Uncharacterized protein</fullName>
    </submittedName>
</protein>
<gene>
    <name evidence="1" type="ORF">OF801_01780</name>
</gene>
<accession>A0AA46YR56</accession>
<dbReference type="Proteomes" id="UP001164042">
    <property type="component" value="Chromosome"/>
</dbReference>